<dbReference type="InterPro" id="IPR050314">
    <property type="entry name" value="Glycosyl_Hydrlase_18"/>
</dbReference>
<dbReference type="SUPFAM" id="SSF54556">
    <property type="entry name" value="Chitinase insertion domain"/>
    <property type="match status" value="1"/>
</dbReference>
<evidence type="ECO:0000313" key="6">
    <source>
        <dbReference type="EMBL" id="JAB63558.1"/>
    </source>
</evidence>
<evidence type="ECO:0000259" key="5">
    <source>
        <dbReference type="PROSITE" id="PS51910"/>
    </source>
</evidence>
<accession>V5GTJ2</accession>
<dbReference type="GO" id="GO:0004568">
    <property type="term" value="F:chitinase activity"/>
    <property type="evidence" value="ECO:0007669"/>
    <property type="project" value="TreeGrafter"/>
</dbReference>
<dbReference type="PANTHER" id="PTHR11177">
    <property type="entry name" value="CHITINASE"/>
    <property type="match status" value="1"/>
</dbReference>
<dbReference type="GO" id="GO:0005576">
    <property type="term" value="C:extracellular region"/>
    <property type="evidence" value="ECO:0007669"/>
    <property type="project" value="TreeGrafter"/>
</dbReference>
<dbReference type="EMBL" id="GALX01004908">
    <property type="protein sequence ID" value="JAB63558.1"/>
    <property type="molecule type" value="Transcribed_RNA"/>
</dbReference>
<reference evidence="6" key="1">
    <citation type="submission" date="2013-07" db="EMBL/GenBank/DDBJ databases">
        <title>Midgut Transcriptome Profiling of Anoplphora glabripennis, a Lignocellulose Degrading, Wood-Boring Cerambycid.</title>
        <authorList>
            <person name="Scully E.D."/>
            <person name="Hoover K."/>
            <person name="Carlson J.E."/>
            <person name="Tien M."/>
            <person name="Geib S.M."/>
        </authorList>
    </citation>
    <scope>NUCLEOTIDE SEQUENCE</scope>
</reference>
<dbReference type="GO" id="GO:0008061">
    <property type="term" value="F:chitin binding"/>
    <property type="evidence" value="ECO:0007669"/>
    <property type="project" value="TreeGrafter"/>
</dbReference>
<keyword evidence="3" id="KW-0325">Glycoprotein</keyword>
<evidence type="ECO:0000256" key="1">
    <source>
        <dbReference type="ARBA" id="ARBA00022729"/>
    </source>
</evidence>
<proteinExistence type="predicted"/>
<dbReference type="SUPFAM" id="SSF51445">
    <property type="entry name" value="(Trans)glycosidases"/>
    <property type="match status" value="1"/>
</dbReference>
<dbReference type="InterPro" id="IPR017853">
    <property type="entry name" value="GH"/>
</dbReference>
<evidence type="ECO:0000256" key="4">
    <source>
        <dbReference type="ARBA" id="ARBA00023295"/>
    </source>
</evidence>
<organism evidence="6">
    <name type="scientific">Anoplophora glabripennis</name>
    <name type="common">Asian longhorn beetle</name>
    <name type="synonym">Anoplophora nobilis</name>
    <dbReference type="NCBI Taxonomy" id="217634"/>
    <lineage>
        <taxon>Eukaryota</taxon>
        <taxon>Metazoa</taxon>
        <taxon>Ecdysozoa</taxon>
        <taxon>Arthropoda</taxon>
        <taxon>Hexapoda</taxon>
        <taxon>Insecta</taxon>
        <taxon>Pterygota</taxon>
        <taxon>Neoptera</taxon>
        <taxon>Endopterygota</taxon>
        <taxon>Coleoptera</taxon>
        <taxon>Polyphaga</taxon>
        <taxon>Cucujiformia</taxon>
        <taxon>Chrysomeloidea</taxon>
        <taxon>Cerambycidae</taxon>
        <taxon>Lamiinae</taxon>
        <taxon>Lamiini</taxon>
        <taxon>Anoplophora</taxon>
    </lineage>
</organism>
<name>V5GTJ2_ANOGL</name>
<protein>
    <submittedName>
        <fullName evidence="6">Acidic mammalian chitinase</fullName>
    </submittedName>
</protein>
<keyword evidence="4" id="KW-0326">Glycosidase</keyword>
<dbReference type="InterPro" id="IPR029070">
    <property type="entry name" value="Chitinase_insertion_sf"/>
</dbReference>
<dbReference type="PROSITE" id="PS51910">
    <property type="entry name" value="GH18_2"/>
    <property type="match status" value="1"/>
</dbReference>
<gene>
    <name evidence="6" type="primary">CHIA</name>
</gene>
<dbReference type="Pfam" id="PF00704">
    <property type="entry name" value="Glyco_hydro_18"/>
    <property type="match status" value="1"/>
</dbReference>
<dbReference type="Gene3D" id="3.20.20.80">
    <property type="entry name" value="Glycosidases"/>
    <property type="match status" value="1"/>
</dbReference>
<dbReference type="PANTHER" id="PTHR11177:SF390">
    <property type="entry name" value="CHITINASE 11"/>
    <property type="match status" value="1"/>
</dbReference>
<evidence type="ECO:0000256" key="3">
    <source>
        <dbReference type="ARBA" id="ARBA00023180"/>
    </source>
</evidence>
<dbReference type="AlphaFoldDB" id="V5GTJ2"/>
<keyword evidence="2" id="KW-0378">Hydrolase</keyword>
<sequence length="196" mass="22399">MNEYVDYINLMSYDYHFYTRFTPFTGINSPLYGTSSEKYYLATLNINYSSNYWNYLGMDRSKIIVGLPTYGHTFRLTNIWNNGLYAPSLGFGNLGSLGFVDYPEVCAFLSSNHITPVFDMDTKSPYASKSHEWISFDNTESFMYKSEFIRDNKFGGAMVYCLNSDDYRGVCQSPEGNGKKFPLVKVARQILAEPGT</sequence>
<dbReference type="FunFam" id="3.10.50.10:FF:000003">
    <property type="entry name" value="Class V chitinase CHIT5b"/>
    <property type="match status" value="1"/>
</dbReference>
<dbReference type="Gene3D" id="3.10.50.10">
    <property type="match status" value="1"/>
</dbReference>
<dbReference type="GO" id="GO:0005975">
    <property type="term" value="P:carbohydrate metabolic process"/>
    <property type="evidence" value="ECO:0007669"/>
    <property type="project" value="InterPro"/>
</dbReference>
<dbReference type="OrthoDB" id="76388at2759"/>
<keyword evidence="1" id="KW-0732">Signal</keyword>
<dbReference type="GO" id="GO:0006032">
    <property type="term" value="P:chitin catabolic process"/>
    <property type="evidence" value="ECO:0007669"/>
    <property type="project" value="TreeGrafter"/>
</dbReference>
<dbReference type="InterPro" id="IPR001223">
    <property type="entry name" value="Glyco_hydro18_cat"/>
</dbReference>
<evidence type="ECO:0000256" key="2">
    <source>
        <dbReference type="ARBA" id="ARBA00022801"/>
    </source>
</evidence>
<feature type="domain" description="GH18" evidence="5">
    <location>
        <begin position="1"/>
        <end position="194"/>
    </location>
</feature>